<dbReference type="SUPFAM" id="SSF55785">
    <property type="entry name" value="PYP-like sensor domain (PAS domain)"/>
    <property type="match status" value="1"/>
</dbReference>
<dbReference type="InterPro" id="IPR029787">
    <property type="entry name" value="Nucleotide_cyclase"/>
</dbReference>
<dbReference type="InterPro" id="IPR000160">
    <property type="entry name" value="GGDEF_dom"/>
</dbReference>
<dbReference type="RefSeq" id="WP_215371531.1">
    <property type="nucleotide sequence ID" value="NZ_JAGTIS010000002.1"/>
</dbReference>
<dbReference type="CDD" id="cd00130">
    <property type="entry name" value="PAS"/>
    <property type="match status" value="1"/>
</dbReference>
<gene>
    <name evidence="6" type="ORF">J7302_05440</name>
</gene>
<dbReference type="InterPro" id="IPR001633">
    <property type="entry name" value="EAL_dom"/>
</dbReference>
<sequence length="689" mass="76059">MAIEKKTIRLLILEDSQNEAERLVSLFRNAGRATRVHRILSNDDLVESLQQSWDMLVAAPSSELLAPLEALNTLRRQSKDIPFIQLVQGNDSDLITEALALGAQDALPQGEDERLVLVANRELANLEQRRGFRAAEVSLREAEKRCQLLLDSSVDAIAYVHDGMHIYANRAYVELFGYDDGEELEGMPMIDLVASNDQASFKDFLKNYRDGNGAGELTCNGCKVDGQAFRAHMSFSPATYDGEPCIQVVIRTETDNSELEEKLREISSQDLVTGLFNRAHFNELLDAAAERAVKSSQPSSLAYIKVDRYANLLAEIGIAGIDLLLTDLANLLRTHFAGDAKLARYGDDVFSVLLPGLTPEQSEEGLHALLKKVDSHLFDVSSRTVQICLSIGIAGLNDTTPKAQEVVDRAHRCADELSNGNSLKLYDPADELAAAANRGSLVAMVQQALENNSFRLLFQPIISLRGDNFEHYEVLLRLLSPQGEEVPPADFLDAARNAGQAEKIDRWVILNSIKLLAEHRAKGHNTRLFIHLSGASLQDQTLLPWLSVALKAARLPADALIFQFSEPDAIAYLKQAKTLTQGLAELHCQVALSQFGCALTPFNTLKHLNIDFVKVDGSFTQELNRAENQETLKTLLASLHAQAKLTIVPYVETASVLATLWQAGVNYIQGYYLQGPSQAMDYDFSSDDE</sequence>
<dbReference type="Pfam" id="PF00563">
    <property type="entry name" value="EAL"/>
    <property type="match status" value="1"/>
</dbReference>
<dbReference type="SUPFAM" id="SSF55073">
    <property type="entry name" value="Nucleotide cyclase"/>
    <property type="match status" value="1"/>
</dbReference>
<dbReference type="SMART" id="SM00052">
    <property type="entry name" value="EAL"/>
    <property type="match status" value="1"/>
</dbReference>
<evidence type="ECO:0000259" key="3">
    <source>
        <dbReference type="PROSITE" id="PS50112"/>
    </source>
</evidence>
<dbReference type="PROSITE" id="PS50112">
    <property type="entry name" value="PAS"/>
    <property type="match status" value="1"/>
</dbReference>
<evidence type="ECO:0000259" key="2">
    <source>
        <dbReference type="PROSITE" id="PS50110"/>
    </source>
</evidence>
<feature type="domain" description="PAS" evidence="3">
    <location>
        <begin position="162"/>
        <end position="212"/>
    </location>
</feature>
<dbReference type="InterPro" id="IPR000014">
    <property type="entry name" value="PAS"/>
</dbReference>
<dbReference type="SUPFAM" id="SSF52172">
    <property type="entry name" value="CheY-like"/>
    <property type="match status" value="1"/>
</dbReference>
<dbReference type="InterPro" id="IPR013767">
    <property type="entry name" value="PAS_fold"/>
</dbReference>
<evidence type="ECO:0000313" key="7">
    <source>
        <dbReference type="Proteomes" id="UP001519667"/>
    </source>
</evidence>
<name>A0ABS5XGV7_9GAMM</name>
<dbReference type="SUPFAM" id="SSF141868">
    <property type="entry name" value="EAL domain-like"/>
    <property type="match status" value="1"/>
</dbReference>
<dbReference type="Pfam" id="PF00990">
    <property type="entry name" value="GGDEF"/>
    <property type="match status" value="1"/>
</dbReference>
<evidence type="ECO:0000259" key="4">
    <source>
        <dbReference type="PROSITE" id="PS50883"/>
    </source>
</evidence>
<dbReference type="PROSITE" id="PS50883">
    <property type="entry name" value="EAL"/>
    <property type="match status" value="1"/>
</dbReference>
<evidence type="ECO:0000256" key="1">
    <source>
        <dbReference type="PROSITE-ProRule" id="PRU00169"/>
    </source>
</evidence>
<feature type="domain" description="GGDEF" evidence="5">
    <location>
        <begin position="297"/>
        <end position="428"/>
    </location>
</feature>
<evidence type="ECO:0000313" key="6">
    <source>
        <dbReference type="EMBL" id="MBT8765572.1"/>
    </source>
</evidence>
<comment type="caution">
    <text evidence="1">Lacks conserved residue(s) required for the propagation of feature annotation.</text>
</comment>
<dbReference type="InterPro" id="IPR035965">
    <property type="entry name" value="PAS-like_dom_sf"/>
</dbReference>
<dbReference type="SMART" id="SM00091">
    <property type="entry name" value="PAS"/>
    <property type="match status" value="1"/>
</dbReference>
<protein>
    <submittedName>
        <fullName evidence="6">EAL domain-containing protein</fullName>
    </submittedName>
</protein>
<dbReference type="InterPro" id="IPR050706">
    <property type="entry name" value="Cyclic-di-GMP_PDE-like"/>
</dbReference>
<dbReference type="SMART" id="SM00267">
    <property type="entry name" value="GGDEF"/>
    <property type="match status" value="1"/>
</dbReference>
<dbReference type="Gene3D" id="3.20.20.450">
    <property type="entry name" value="EAL domain"/>
    <property type="match status" value="1"/>
</dbReference>
<feature type="domain" description="Response regulatory" evidence="2">
    <location>
        <begin position="9"/>
        <end position="124"/>
    </location>
</feature>
<dbReference type="PANTHER" id="PTHR33121">
    <property type="entry name" value="CYCLIC DI-GMP PHOSPHODIESTERASE PDEF"/>
    <property type="match status" value="1"/>
</dbReference>
<reference evidence="6 7" key="1">
    <citation type="submission" date="2021-04" db="EMBL/GenBank/DDBJ databases">
        <title>Pseudomonas boanensis sp. nov., a bacterium isolated from river water used for household purposes in Boane District, Mozambique.</title>
        <authorList>
            <person name="Nicklasson M."/>
            <person name="Martin-Rodriguez A.J."/>
            <person name="Thorell K."/>
            <person name="Neves L."/>
            <person name="Mussagy A."/>
            <person name="Rydberg H.A."/>
            <person name="Hernroth B."/>
            <person name="Svensson-Stadler L."/>
            <person name="Sjoling A."/>
        </authorList>
    </citation>
    <scope>NUCLEOTIDE SEQUENCE [LARGE SCALE GENOMIC DNA]</scope>
    <source>
        <strain evidence="6 7">DB1</strain>
    </source>
</reference>
<dbReference type="PANTHER" id="PTHR33121:SF23">
    <property type="entry name" value="CYCLIC DI-GMP PHOSPHODIESTERASE PDEB"/>
    <property type="match status" value="1"/>
</dbReference>
<dbReference type="EMBL" id="JAGTIS010000002">
    <property type="protein sequence ID" value="MBT8765572.1"/>
    <property type="molecule type" value="Genomic_DNA"/>
</dbReference>
<dbReference type="Proteomes" id="UP001519667">
    <property type="component" value="Unassembled WGS sequence"/>
</dbReference>
<dbReference type="NCBIfam" id="TIGR00254">
    <property type="entry name" value="GGDEF"/>
    <property type="match status" value="1"/>
</dbReference>
<dbReference type="Pfam" id="PF00989">
    <property type="entry name" value="PAS"/>
    <property type="match status" value="1"/>
</dbReference>
<keyword evidence="7" id="KW-1185">Reference proteome</keyword>
<dbReference type="InterPro" id="IPR011006">
    <property type="entry name" value="CheY-like_superfamily"/>
</dbReference>
<comment type="caution">
    <text evidence="6">The sequence shown here is derived from an EMBL/GenBank/DDBJ whole genome shotgun (WGS) entry which is preliminary data.</text>
</comment>
<dbReference type="PROSITE" id="PS50887">
    <property type="entry name" value="GGDEF"/>
    <property type="match status" value="1"/>
</dbReference>
<evidence type="ECO:0000259" key="5">
    <source>
        <dbReference type="PROSITE" id="PS50887"/>
    </source>
</evidence>
<dbReference type="CDD" id="cd01948">
    <property type="entry name" value="EAL"/>
    <property type="match status" value="1"/>
</dbReference>
<proteinExistence type="predicted"/>
<dbReference type="PROSITE" id="PS50110">
    <property type="entry name" value="RESPONSE_REGULATORY"/>
    <property type="match status" value="1"/>
</dbReference>
<accession>A0ABS5XGV7</accession>
<dbReference type="InterPro" id="IPR001789">
    <property type="entry name" value="Sig_transdc_resp-reg_receiver"/>
</dbReference>
<dbReference type="Gene3D" id="3.40.50.2300">
    <property type="match status" value="1"/>
</dbReference>
<feature type="domain" description="EAL" evidence="4">
    <location>
        <begin position="438"/>
        <end position="689"/>
    </location>
</feature>
<dbReference type="Gene3D" id="3.30.450.20">
    <property type="entry name" value="PAS domain"/>
    <property type="match status" value="1"/>
</dbReference>
<dbReference type="InterPro" id="IPR043128">
    <property type="entry name" value="Rev_trsase/Diguanyl_cyclase"/>
</dbReference>
<organism evidence="6 7">
    <name type="scientific">Metapseudomonas boanensis</name>
    <dbReference type="NCBI Taxonomy" id="2822138"/>
    <lineage>
        <taxon>Bacteria</taxon>
        <taxon>Pseudomonadati</taxon>
        <taxon>Pseudomonadota</taxon>
        <taxon>Gammaproteobacteria</taxon>
        <taxon>Pseudomonadales</taxon>
        <taxon>Pseudomonadaceae</taxon>
        <taxon>Metapseudomonas</taxon>
    </lineage>
</organism>
<dbReference type="NCBIfam" id="TIGR00229">
    <property type="entry name" value="sensory_box"/>
    <property type="match status" value="1"/>
</dbReference>
<dbReference type="Gene3D" id="3.30.70.270">
    <property type="match status" value="1"/>
</dbReference>
<dbReference type="InterPro" id="IPR035919">
    <property type="entry name" value="EAL_sf"/>
</dbReference>